<feature type="region of interest" description="Disordered" evidence="1">
    <location>
        <begin position="798"/>
        <end position="824"/>
    </location>
</feature>
<evidence type="ECO:0000313" key="4">
    <source>
        <dbReference type="EMBL" id="CAI4018146.1"/>
    </source>
</evidence>
<evidence type="ECO:0000256" key="1">
    <source>
        <dbReference type="SAM" id="MobiDB-lite"/>
    </source>
</evidence>
<dbReference type="GO" id="GO:0006487">
    <property type="term" value="P:protein N-linked glycosylation"/>
    <property type="evidence" value="ECO:0007669"/>
    <property type="project" value="TreeGrafter"/>
</dbReference>
<feature type="domain" description="MGAT4 conserved region" evidence="3">
    <location>
        <begin position="319"/>
        <end position="421"/>
    </location>
</feature>
<evidence type="ECO:0000313" key="5">
    <source>
        <dbReference type="EMBL" id="CAL4805458.1"/>
    </source>
</evidence>
<protein>
    <recommendedName>
        <fullName evidence="3">MGAT4 conserved region domain-containing protein</fullName>
    </recommendedName>
</protein>
<dbReference type="OrthoDB" id="435030at2759"/>
<reference evidence="4" key="1">
    <citation type="submission" date="2022-10" db="EMBL/GenBank/DDBJ databases">
        <authorList>
            <person name="Chen Y."/>
            <person name="Dougan E. K."/>
            <person name="Chan C."/>
            <person name="Rhodes N."/>
            <person name="Thang M."/>
        </authorList>
    </citation>
    <scope>NUCLEOTIDE SEQUENCE</scope>
</reference>
<dbReference type="EMBL" id="CAMXCT030006678">
    <property type="protein sequence ID" value="CAL4805458.1"/>
    <property type="molecule type" value="Genomic_DNA"/>
</dbReference>
<evidence type="ECO:0000259" key="3">
    <source>
        <dbReference type="Pfam" id="PF04666"/>
    </source>
</evidence>
<comment type="caution">
    <text evidence="4">The sequence shown here is derived from an EMBL/GenBank/DDBJ whole genome shotgun (WGS) entry which is preliminary data.</text>
</comment>
<dbReference type="InterPro" id="IPR006759">
    <property type="entry name" value="Glyco_transf_54"/>
</dbReference>
<dbReference type="PANTHER" id="PTHR12062:SF0">
    <property type="entry name" value="ALPHA-1,3-MANNOSYL-GLYCOPROTEIN 4-BETA-N-ACETYLGLUCOSAMINYLTRANSFERASE B"/>
    <property type="match status" value="1"/>
</dbReference>
<dbReference type="EMBL" id="CAMXCT020006678">
    <property type="protein sequence ID" value="CAL1171521.1"/>
    <property type="molecule type" value="Genomic_DNA"/>
</dbReference>
<gene>
    <name evidence="4" type="ORF">C1SCF055_LOCUS42740</name>
</gene>
<accession>A0A9P1GNQ3</accession>
<sequence>MQARSGRRADLHLPCSIAAVCLIIGNEVLLAALPLLRSTSSTTYIPSPIVLQPALTADDRLGCWSDGPTAEPEVSTSWRDLSNPLNRLDPDSIRILPAGEEGKRVSRRNRWMTFGMSSIKRPKASYLGITLSRMFNVLDLELAETAIIVHLADFDEEWVIATARWLQSSFATEMSRGRLQVIHAPRNLYALKQADLHALDLSGFKDVSINGKYYRQEKLVGGHVTYWSQNGKWVLFWCSVKTSVVAHRRWAVGRTDDWTAIQGGAGGAGGACVAFARAPEDMEVLDPIITGWEQFLERWELAPKAGISNLDLSEGELLKFGDSPKRQWWRTKQNLDYTFLMWYAANLSDYYMQLEDDVQPVPHFILSVRSYIRRSLLGKHWVMASFSSLGFIGKLFNNSHIPKLAEFLLTFSTEAPCDWLVWVWIDALSPWPVALDIPKDVANEIEKRQKAEQTGPEAIKKLGFMRDDIQPYYLNSSWPRIFSSPPGAPDLKKLWPGKNGVVDGFLEANVISNMQAHQAFKANLIYPPGDPLGFWTSDTCSQKNDLSCKSGKFIRVIFDEPVQGEIKVAVKQARRGHENDFIKQGSLKSSNLVSCQEPQKLKELTQPEETWKGTMHGTRCLEVTLDRPQKEWIAIREIEVEHMGRTELLTSKAVDKALDKPHASPGFLQPRRHAEPASYAVQHALEAAALGFLAGSAAWLAFWQLSKSGLGQITNSLGCFGPWSLTFILIMDLALVSLIDSSPQSVLTTQPLPEPATYTRAATVCKNGRPREKIPIDWRFLQPGISFVDKALVRHLGPANDPREHGESNGESNGEHGSVKSRTKSRMSIGVIAEPDLDAAAVATSIKQLVASAAGHATVAVLVAQARNPLERRQDFLQKLLHHLRGSLQVGDRRFLHILDPAGGLYPDPPARTDSIDLALLTAFVEPLSDSFMLVELDSVLVQDYPKHAQRFVEYLDSENIPWIVIEFDNLFGIARKLVRSRLLPRLREILVMFPEAPADSIFWDFIDIVGNETAPKSIYLGTDAAKRDRPDVKLQHQKHQALLEHLGDVSSLEGKVQRAQEEFFKKNPIVDSLFDNPPGTLRTNMVEIRQDILQSVYDGSQTSGSEVTCGGHTAKSCSHCPQGHGASWCNRDCGWIDGTCKALFKAEQVMTSKGLWFEIVFDAAQDVEIVSLRMGGTVKPPACSGDSCKDKAPDESPDDEFAHALDDAELLFGQGQMELMGGEVGCRKYFKVRNIAGREVFWKSNNTRYVNAVKCIRISIPRAQQHPLILRAFEVRSSKAGYNNIASLAAAGFNIPPELDSRWSLKGAIHSQRMEEGDQWQEQHLEWVLLMSVALVSGAFAGVLGCLFPKQRKKRRKLAPT</sequence>
<feature type="transmembrane region" description="Helical" evidence="2">
    <location>
        <begin position="1328"/>
        <end position="1349"/>
    </location>
</feature>
<reference evidence="5 6" key="2">
    <citation type="submission" date="2024-05" db="EMBL/GenBank/DDBJ databases">
        <authorList>
            <person name="Chen Y."/>
            <person name="Shah S."/>
            <person name="Dougan E. K."/>
            <person name="Thang M."/>
            <person name="Chan C."/>
        </authorList>
    </citation>
    <scope>NUCLEOTIDE SEQUENCE [LARGE SCALE GENOMIC DNA]</scope>
</reference>
<dbReference type="InterPro" id="IPR057279">
    <property type="entry name" value="MGAT4"/>
</dbReference>
<keyword evidence="6" id="KW-1185">Reference proteome</keyword>
<organism evidence="4">
    <name type="scientific">Cladocopium goreaui</name>
    <dbReference type="NCBI Taxonomy" id="2562237"/>
    <lineage>
        <taxon>Eukaryota</taxon>
        <taxon>Sar</taxon>
        <taxon>Alveolata</taxon>
        <taxon>Dinophyceae</taxon>
        <taxon>Suessiales</taxon>
        <taxon>Symbiodiniaceae</taxon>
        <taxon>Cladocopium</taxon>
    </lineage>
</organism>
<dbReference type="GO" id="GO:0008375">
    <property type="term" value="F:acetylglucosaminyltransferase activity"/>
    <property type="evidence" value="ECO:0007669"/>
    <property type="project" value="TreeGrafter"/>
</dbReference>
<dbReference type="PANTHER" id="PTHR12062">
    <property type="entry name" value="N-ACETYLGLUCOSAMINYLTRANSFERASE VI"/>
    <property type="match status" value="1"/>
</dbReference>
<feature type="transmembrane region" description="Helical" evidence="2">
    <location>
        <begin position="12"/>
        <end position="36"/>
    </location>
</feature>
<dbReference type="EMBL" id="CAMXCT010006678">
    <property type="protein sequence ID" value="CAI4018146.1"/>
    <property type="molecule type" value="Genomic_DNA"/>
</dbReference>
<keyword evidence="2" id="KW-0812">Transmembrane</keyword>
<feature type="domain" description="MGAT4 conserved region" evidence="3">
    <location>
        <begin position="108"/>
        <end position="217"/>
    </location>
</feature>
<name>A0A9P1GNQ3_9DINO</name>
<dbReference type="Pfam" id="PF04666">
    <property type="entry name" value="MGAT4_cons"/>
    <property type="match status" value="2"/>
</dbReference>
<dbReference type="Proteomes" id="UP001152797">
    <property type="component" value="Unassembled WGS sequence"/>
</dbReference>
<evidence type="ECO:0000313" key="6">
    <source>
        <dbReference type="Proteomes" id="UP001152797"/>
    </source>
</evidence>
<keyword evidence="2" id="KW-1133">Transmembrane helix</keyword>
<feature type="compositionally biased region" description="Basic and acidic residues" evidence="1">
    <location>
        <begin position="801"/>
        <end position="818"/>
    </location>
</feature>
<keyword evidence="2" id="KW-0472">Membrane</keyword>
<proteinExistence type="predicted"/>
<evidence type="ECO:0000256" key="2">
    <source>
        <dbReference type="SAM" id="Phobius"/>
    </source>
</evidence>